<dbReference type="VEuPathDB" id="TriTrypDB:C3747_345g30"/>
<evidence type="ECO:0000313" key="2">
    <source>
        <dbReference type="Proteomes" id="UP000246078"/>
    </source>
</evidence>
<sequence length="168" mass="19011">MRDVAKRLAEDVVEARRRALVETENLHEKYPCLPEEPAPGVAIVEVGLNGGSRVSRRCRTSWTVCALTRPRMRNRLRRRRGRCEHGRWSLVPRSCRQPKRSNASNPFLPRRVDDVLMSDLHLAEDGVFQELVARRDALVATGPGSNPELLTATERQLRGASERACCCE</sequence>
<dbReference type="VEuPathDB" id="TriTrypDB:C4B63_83g93"/>
<protein>
    <submittedName>
        <fullName evidence="1">Uncharacterized protein</fullName>
    </submittedName>
</protein>
<dbReference type="AlphaFoldDB" id="A0A2V2V6P2"/>
<organism evidence="1 2">
    <name type="scientific">Trypanosoma cruzi</name>
    <dbReference type="NCBI Taxonomy" id="5693"/>
    <lineage>
        <taxon>Eukaryota</taxon>
        <taxon>Discoba</taxon>
        <taxon>Euglenozoa</taxon>
        <taxon>Kinetoplastea</taxon>
        <taxon>Metakinetoplastina</taxon>
        <taxon>Trypanosomatida</taxon>
        <taxon>Trypanosomatidae</taxon>
        <taxon>Trypanosoma</taxon>
        <taxon>Schizotrypanum</taxon>
    </lineage>
</organism>
<reference evidence="1 2" key="1">
    <citation type="journal article" date="2018" name="Microb. Genom.">
        <title>Expanding an expanded genome: long-read sequencing of Trypanosoma cruzi.</title>
        <authorList>
            <person name="Berna L."/>
            <person name="Rodriguez M."/>
            <person name="Chiribao M.L."/>
            <person name="Parodi-Talice A."/>
            <person name="Pita S."/>
            <person name="Rijo G."/>
            <person name="Alvarez-Valin F."/>
            <person name="Robello C."/>
        </authorList>
    </citation>
    <scope>NUCLEOTIDE SEQUENCE [LARGE SCALE GENOMIC DNA]</scope>
    <source>
        <strain evidence="1 2">TCC</strain>
    </source>
</reference>
<comment type="caution">
    <text evidence="1">The sequence shown here is derived from an EMBL/GenBank/DDBJ whole genome shotgun (WGS) entry which is preliminary data.</text>
</comment>
<dbReference type="EMBL" id="PRFC01000345">
    <property type="protein sequence ID" value="PWU91186.1"/>
    <property type="molecule type" value="Genomic_DNA"/>
</dbReference>
<dbReference type="Proteomes" id="UP000246078">
    <property type="component" value="Unassembled WGS sequence"/>
</dbReference>
<name>A0A2V2V6P2_TRYCR</name>
<gene>
    <name evidence="1" type="ORF">C3747_345g30</name>
</gene>
<evidence type="ECO:0000313" key="1">
    <source>
        <dbReference type="EMBL" id="PWU91186.1"/>
    </source>
</evidence>
<proteinExistence type="predicted"/>
<accession>A0A2V2V6P2</accession>